<dbReference type="InterPro" id="IPR005844">
    <property type="entry name" value="A-D-PHexomutase_a/b/a-I"/>
</dbReference>
<proteinExistence type="inferred from homology"/>
<evidence type="ECO:0000256" key="2">
    <source>
        <dbReference type="ARBA" id="ARBA00010231"/>
    </source>
</evidence>
<evidence type="ECO:0000256" key="7">
    <source>
        <dbReference type="RuleBase" id="RU004326"/>
    </source>
</evidence>
<comment type="similarity">
    <text evidence="2 7">Belongs to the phosphohexose mutase family.</text>
</comment>
<feature type="domain" description="Alpha-D-phosphohexomutase C-terminal" evidence="8">
    <location>
        <begin position="379"/>
        <end position="452"/>
    </location>
</feature>
<dbReference type="InterPro" id="IPR016055">
    <property type="entry name" value="A-D-PHexomutase_a/b/a-I/II/III"/>
</dbReference>
<accession>A0A497FA50</accession>
<gene>
    <name evidence="12" type="primary">glmM</name>
    <name evidence="12" type="ORF">DRJ26_00005</name>
</gene>
<sequence>MRLAVTSVGRLFGTNGIRGRFGSELTVDFAVKIALAIGTYFNQGEILVGHDGRLSSPALKDAVVSGLLASGCNVVDAGMMPTPALQFGVKHFKYDGGVMITASHNPPEFNGIKVVGPDGIEVSRSEEVKIETIFFEEKIRRAAWNEVGKIKEAPDVISAYIDAVISHVNVKRIAAQNFKVVVDPGNGVSALTVPKVLRRLGCQVIPVNDAVDGRFPGRGPEPTPAALKGVAEVVRASKADLGASYDGDGDRAIFTDELGVVHWGDKSGAIIEKHLLKRAGGGIIVTPVSSSKLIEEVALAHGGKVVWTKVGSVTVSHVLKEVSGLLGIEENGGVFYPPHQLVRDGAMTTALILEIMAERGEKLSKLVGELPKYYNVKLKVACPNELKRNVIEKIEAAIREEGKVLKIETIDGVKAWIDDYTWVLIRASGTEPIIRVYAEAKKEERAEEIAEAYKVKVAQIIKSLGG</sequence>
<keyword evidence="4 7" id="KW-0479">Metal-binding</keyword>
<dbReference type="InterPro" id="IPR005845">
    <property type="entry name" value="A-D-PHexomutase_a/b/a-II"/>
</dbReference>
<dbReference type="InterPro" id="IPR005841">
    <property type="entry name" value="Alpha-D-phosphohexomutase_SF"/>
</dbReference>
<dbReference type="SUPFAM" id="SSF53738">
    <property type="entry name" value="Phosphoglucomutase, first 3 domains"/>
    <property type="match status" value="3"/>
</dbReference>
<comment type="caution">
    <text evidence="12">The sequence shown here is derived from an EMBL/GenBank/DDBJ whole genome shotgun (WGS) entry which is preliminary data.</text>
</comment>
<evidence type="ECO:0000256" key="4">
    <source>
        <dbReference type="ARBA" id="ARBA00022723"/>
    </source>
</evidence>
<dbReference type="PANTHER" id="PTHR43771:SF1">
    <property type="entry name" value="PHOSPHOMANNOMUTASE"/>
    <property type="match status" value="1"/>
</dbReference>
<protein>
    <submittedName>
        <fullName evidence="12">Phosphoglucosamine mutase</fullName>
        <ecNumber evidence="12">5.4.2.10</ecNumber>
    </submittedName>
</protein>
<evidence type="ECO:0000256" key="5">
    <source>
        <dbReference type="ARBA" id="ARBA00022842"/>
    </source>
</evidence>
<evidence type="ECO:0000256" key="6">
    <source>
        <dbReference type="ARBA" id="ARBA00023235"/>
    </source>
</evidence>
<dbReference type="Pfam" id="PF00408">
    <property type="entry name" value="PGM_PMM_IV"/>
    <property type="match status" value="1"/>
</dbReference>
<evidence type="ECO:0000313" key="13">
    <source>
        <dbReference type="Proteomes" id="UP000269499"/>
    </source>
</evidence>
<keyword evidence="5 7" id="KW-0460">Magnesium</keyword>
<dbReference type="InterPro" id="IPR036900">
    <property type="entry name" value="A-D-PHexomutase_C_sf"/>
</dbReference>
<feature type="domain" description="Alpha-D-phosphohexomutase alpha/beta/alpha" evidence="9">
    <location>
        <begin position="10"/>
        <end position="138"/>
    </location>
</feature>
<dbReference type="GO" id="GO:0005975">
    <property type="term" value="P:carbohydrate metabolic process"/>
    <property type="evidence" value="ECO:0007669"/>
    <property type="project" value="InterPro"/>
</dbReference>
<dbReference type="InterPro" id="IPR024086">
    <property type="entry name" value="GlmM_arc-type"/>
</dbReference>
<dbReference type="SUPFAM" id="SSF55957">
    <property type="entry name" value="Phosphoglucomutase, C-terminal domain"/>
    <property type="match status" value="1"/>
</dbReference>
<feature type="domain" description="Alpha-D-phosphohexomutase alpha/beta/alpha" evidence="11">
    <location>
        <begin position="263"/>
        <end position="373"/>
    </location>
</feature>
<comment type="cofactor">
    <cofactor evidence="1">
        <name>Mg(2+)</name>
        <dbReference type="ChEBI" id="CHEBI:18420"/>
    </cofactor>
</comment>
<feature type="domain" description="Alpha-D-phosphohexomutase alpha/beta/alpha" evidence="10">
    <location>
        <begin position="159"/>
        <end position="259"/>
    </location>
</feature>
<dbReference type="GO" id="GO:0008966">
    <property type="term" value="F:phosphoglucosamine mutase activity"/>
    <property type="evidence" value="ECO:0007669"/>
    <property type="project" value="UniProtKB-EC"/>
</dbReference>
<dbReference type="EC" id="5.4.2.10" evidence="12"/>
<dbReference type="Pfam" id="PF02878">
    <property type="entry name" value="PGM_PMM_I"/>
    <property type="match status" value="1"/>
</dbReference>
<dbReference type="Proteomes" id="UP000269499">
    <property type="component" value="Unassembled WGS sequence"/>
</dbReference>
<dbReference type="Pfam" id="PF02879">
    <property type="entry name" value="PGM_PMM_II"/>
    <property type="match status" value="1"/>
</dbReference>
<keyword evidence="6 12" id="KW-0413">Isomerase</keyword>
<dbReference type="NCBIfam" id="TIGR03990">
    <property type="entry name" value="Arch_GlmM"/>
    <property type="match status" value="1"/>
</dbReference>
<dbReference type="InterPro" id="IPR016066">
    <property type="entry name" value="A-D-PHexomutase_CS"/>
</dbReference>
<name>A0A497FA50_9CREN</name>
<evidence type="ECO:0000259" key="9">
    <source>
        <dbReference type="Pfam" id="PF02878"/>
    </source>
</evidence>
<keyword evidence="3" id="KW-0597">Phosphoprotein</keyword>
<dbReference type="Gene3D" id="3.30.310.50">
    <property type="entry name" value="Alpha-D-phosphohexomutase, C-terminal domain"/>
    <property type="match status" value="1"/>
</dbReference>
<evidence type="ECO:0000256" key="1">
    <source>
        <dbReference type="ARBA" id="ARBA00001946"/>
    </source>
</evidence>
<dbReference type="FunFam" id="3.40.120.10:FF:000001">
    <property type="entry name" value="Phosphoglucosamine mutase"/>
    <property type="match status" value="1"/>
</dbReference>
<evidence type="ECO:0000256" key="3">
    <source>
        <dbReference type="ARBA" id="ARBA00022553"/>
    </source>
</evidence>
<reference evidence="12 13" key="1">
    <citation type="submission" date="2018-06" db="EMBL/GenBank/DDBJ databases">
        <title>Extensive metabolic versatility and redundancy in microbially diverse, dynamic hydrothermal sediments.</title>
        <authorList>
            <person name="Dombrowski N."/>
            <person name="Teske A."/>
            <person name="Baker B.J."/>
        </authorList>
    </citation>
    <scope>NUCLEOTIDE SEQUENCE [LARGE SCALE GENOMIC DNA]</scope>
    <source>
        <strain evidence="12">B20_G2</strain>
    </source>
</reference>
<dbReference type="InterPro" id="IPR005843">
    <property type="entry name" value="A-D-PHexomutase_C"/>
</dbReference>
<dbReference type="PROSITE" id="PS00710">
    <property type="entry name" value="PGM_PMM"/>
    <property type="match status" value="1"/>
</dbReference>
<evidence type="ECO:0000259" key="8">
    <source>
        <dbReference type="Pfam" id="PF00408"/>
    </source>
</evidence>
<evidence type="ECO:0000259" key="11">
    <source>
        <dbReference type="Pfam" id="PF02880"/>
    </source>
</evidence>
<organism evidence="12 13">
    <name type="scientific">Thermoproteota archaeon</name>
    <dbReference type="NCBI Taxonomy" id="2056631"/>
    <lineage>
        <taxon>Archaea</taxon>
        <taxon>Thermoproteota</taxon>
    </lineage>
</organism>
<dbReference type="EMBL" id="QMRA01000001">
    <property type="protein sequence ID" value="RLE55958.1"/>
    <property type="molecule type" value="Genomic_DNA"/>
</dbReference>
<dbReference type="PRINTS" id="PR00509">
    <property type="entry name" value="PGMPMM"/>
</dbReference>
<dbReference type="PANTHER" id="PTHR43771">
    <property type="entry name" value="PHOSPHOMANNOMUTASE"/>
    <property type="match status" value="1"/>
</dbReference>
<dbReference type="AlphaFoldDB" id="A0A497FA50"/>
<dbReference type="Pfam" id="PF02880">
    <property type="entry name" value="PGM_PMM_III"/>
    <property type="match status" value="1"/>
</dbReference>
<evidence type="ECO:0000313" key="12">
    <source>
        <dbReference type="EMBL" id="RLE55958.1"/>
    </source>
</evidence>
<dbReference type="Gene3D" id="3.40.120.10">
    <property type="entry name" value="Alpha-D-Glucose-1,6-Bisphosphate, subunit A, domain 3"/>
    <property type="match status" value="3"/>
</dbReference>
<evidence type="ECO:0000259" key="10">
    <source>
        <dbReference type="Pfam" id="PF02879"/>
    </source>
</evidence>
<dbReference type="GO" id="GO:0000287">
    <property type="term" value="F:magnesium ion binding"/>
    <property type="evidence" value="ECO:0007669"/>
    <property type="project" value="InterPro"/>
</dbReference>
<dbReference type="InterPro" id="IPR005846">
    <property type="entry name" value="A-D-PHexomutase_a/b/a-III"/>
</dbReference>
<dbReference type="CDD" id="cd03087">
    <property type="entry name" value="PGM_like1"/>
    <property type="match status" value="1"/>
</dbReference>